<dbReference type="Proteomes" id="UP001202180">
    <property type="component" value="Unassembled WGS sequence"/>
</dbReference>
<sequence length="195" mass="22156">MTDFERIQSLWNQQPDASQSETAMAIMTRAETDSKRLLATHRGTMVTLSATVLILAGYFWTYGTTSNRTVLVGSLLMVVSLLLRIGVEYVSYRRFARIKLNTDLRTCLEQISAFHRVRQQIQFVVTPLSFGSYVWGFILLLPYIKAGVSEGFYLYIIFSGTLFLLLIGVVIYRQIRGEMCLLAQLKASYATLLEN</sequence>
<feature type="transmembrane region" description="Helical" evidence="1">
    <location>
        <begin position="152"/>
        <end position="172"/>
    </location>
</feature>
<dbReference type="RefSeq" id="WP_248478450.1">
    <property type="nucleotide sequence ID" value="NZ_JALPRF010000003.1"/>
</dbReference>
<comment type="caution">
    <text evidence="2">The sequence shown here is derived from an EMBL/GenBank/DDBJ whole genome shotgun (WGS) entry which is preliminary data.</text>
</comment>
<keyword evidence="1" id="KW-0472">Membrane</keyword>
<dbReference type="EMBL" id="JALPRF010000003">
    <property type="protein sequence ID" value="MCK8493818.1"/>
    <property type="molecule type" value="Genomic_DNA"/>
</dbReference>
<feature type="transmembrane region" description="Helical" evidence="1">
    <location>
        <begin position="69"/>
        <end position="87"/>
    </location>
</feature>
<accession>A0ABT0HNS5</accession>
<gene>
    <name evidence="2" type="ORF">M0L20_18270</name>
</gene>
<evidence type="ECO:0000256" key="1">
    <source>
        <dbReference type="SAM" id="Phobius"/>
    </source>
</evidence>
<feature type="transmembrane region" description="Helical" evidence="1">
    <location>
        <begin position="45"/>
        <end position="63"/>
    </location>
</feature>
<protein>
    <recommendedName>
        <fullName evidence="4">DUF2270 domain-containing protein</fullName>
    </recommendedName>
</protein>
<keyword evidence="3" id="KW-1185">Reference proteome</keyword>
<feature type="transmembrane region" description="Helical" evidence="1">
    <location>
        <begin position="123"/>
        <end position="146"/>
    </location>
</feature>
<reference evidence="2 3" key="1">
    <citation type="submission" date="2022-04" db="EMBL/GenBank/DDBJ databases">
        <title>Spirosoma sp. strain RP8 genome sequencing and assembly.</title>
        <authorList>
            <person name="Jung Y."/>
        </authorList>
    </citation>
    <scope>NUCLEOTIDE SEQUENCE [LARGE SCALE GENOMIC DNA]</scope>
    <source>
        <strain evidence="2 3">RP8</strain>
    </source>
</reference>
<evidence type="ECO:0000313" key="2">
    <source>
        <dbReference type="EMBL" id="MCK8493818.1"/>
    </source>
</evidence>
<evidence type="ECO:0000313" key="3">
    <source>
        <dbReference type="Proteomes" id="UP001202180"/>
    </source>
</evidence>
<name>A0ABT0HNS5_9BACT</name>
<keyword evidence="1" id="KW-0812">Transmembrane</keyword>
<organism evidence="2 3">
    <name type="scientific">Spirosoma liriopis</name>
    <dbReference type="NCBI Taxonomy" id="2937440"/>
    <lineage>
        <taxon>Bacteria</taxon>
        <taxon>Pseudomonadati</taxon>
        <taxon>Bacteroidota</taxon>
        <taxon>Cytophagia</taxon>
        <taxon>Cytophagales</taxon>
        <taxon>Cytophagaceae</taxon>
        <taxon>Spirosoma</taxon>
    </lineage>
</organism>
<proteinExistence type="predicted"/>
<keyword evidence="1" id="KW-1133">Transmembrane helix</keyword>
<evidence type="ECO:0008006" key="4">
    <source>
        <dbReference type="Google" id="ProtNLM"/>
    </source>
</evidence>